<dbReference type="EMBL" id="JACBAF010002149">
    <property type="protein sequence ID" value="KAF7166169.1"/>
    <property type="molecule type" value="Genomic_DNA"/>
</dbReference>
<organism evidence="2 4">
    <name type="scientific">Aspergillus hiratsukae</name>
    <dbReference type="NCBI Taxonomy" id="1194566"/>
    <lineage>
        <taxon>Eukaryota</taxon>
        <taxon>Fungi</taxon>
        <taxon>Dikarya</taxon>
        <taxon>Ascomycota</taxon>
        <taxon>Pezizomycotina</taxon>
        <taxon>Eurotiomycetes</taxon>
        <taxon>Eurotiomycetidae</taxon>
        <taxon>Eurotiales</taxon>
        <taxon>Aspergillaceae</taxon>
        <taxon>Aspergillus</taxon>
        <taxon>Aspergillus subgen. Fumigati</taxon>
    </lineage>
</organism>
<evidence type="ECO:0000256" key="1">
    <source>
        <dbReference type="SAM" id="MobiDB-lite"/>
    </source>
</evidence>
<keyword evidence="4" id="KW-1185">Reference proteome</keyword>
<dbReference type="AlphaFoldDB" id="A0A8H6UF75"/>
<proteinExistence type="predicted"/>
<evidence type="ECO:0000313" key="4">
    <source>
        <dbReference type="Proteomes" id="UP000630445"/>
    </source>
</evidence>
<evidence type="ECO:0000313" key="2">
    <source>
        <dbReference type="EMBL" id="KAF7125919.1"/>
    </source>
</evidence>
<accession>A0A8H6UF75</accession>
<evidence type="ECO:0000313" key="3">
    <source>
        <dbReference type="EMBL" id="KAF7166169.1"/>
    </source>
</evidence>
<gene>
    <name evidence="2" type="ORF">CNMCM5793_002278</name>
    <name evidence="3" type="ORF">CNMCM6106_002093</name>
</gene>
<name>A0A8H6UF75_9EURO</name>
<dbReference type="Proteomes" id="UP000662466">
    <property type="component" value="Unassembled WGS sequence"/>
</dbReference>
<feature type="region of interest" description="Disordered" evidence="1">
    <location>
        <begin position="43"/>
        <end position="65"/>
    </location>
</feature>
<protein>
    <submittedName>
        <fullName evidence="2">Uncharacterized protein</fullName>
    </submittedName>
</protein>
<dbReference type="Proteomes" id="UP000630445">
    <property type="component" value="Unassembled WGS sequence"/>
</dbReference>
<comment type="caution">
    <text evidence="2">The sequence shown here is derived from an EMBL/GenBank/DDBJ whole genome shotgun (WGS) entry which is preliminary data.</text>
</comment>
<sequence length="240" mass="26760">MRRILFESGWSESLDGRRNGAREWLVGGNGAVKAAIITKWTTSRSGPREALHPGQKWHASAPTTGVTQHHNVLKQKTSSRYYVKFTEVSRSKFESLSSDKSRPSKSIKLSYDDRNKTLVVKMPGPDHEITTGVFRELVKNELAAMEIKKQSLIKSSPKITLGTYTKEPDTCWGAKVTREIKFALEGYYQTVITISVGNHNDDSVIEKPITISIYAAHPTASHNRPLAAFRIASVVISHEP</sequence>
<dbReference type="EMBL" id="JACBAD010001959">
    <property type="protein sequence ID" value="KAF7125919.1"/>
    <property type="molecule type" value="Genomic_DNA"/>
</dbReference>
<dbReference type="OrthoDB" id="4471584at2759"/>
<reference evidence="2" key="1">
    <citation type="submission" date="2020-06" db="EMBL/GenBank/DDBJ databases">
        <title>Draft genome sequences of strains closely related to Aspergillus parafelis and Aspergillus hiratsukae.</title>
        <authorList>
            <person name="Dos Santos R.A.C."/>
            <person name="Rivero-Menendez O."/>
            <person name="Steenwyk J.L."/>
            <person name="Mead M.E."/>
            <person name="Goldman G.H."/>
            <person name="Alastruey-Izquierdo A."/>
            <person name="Rokas A."/>
        </authorList>
    </citation>
    <scope>NUCLEOTIDE SEQUENCE</scope>
    <source>
        <strain evidence="2">CNM-CM5793</strain>
        <strain evidence="3">CNM-CM6106</strain>
    </source>
</reference>